<sequence>MLNIELEQSSNTTSKTFKPDRNDGLKKKPPPRGSKHVQTFEPPS</sequence>
<protein>
    <submittedName>
        <fullName evidence="2">Uncharacterized protein</fullName>
    </submittedName>
</protein>
<accession>A0A9K3NDS2</accession>
<dbReference type="AlphaFoldDB" id="A0A9K3NDS2"/>
<name>A0A9K3NDS2_HELAN</name>
<reference evidence="2" key="2">
    <citation type="submission" date="2020-06" db="EMBL/GenBank/DDBJ databases">
        <title>Helianthus annuus Genome sequencing and assembly Release 2.</title>
        <authorList>
            <person name="Gouzy J."/>
            <person name="Langlade N."/>
            <person name="Munos S."/>
        </authorList>
    </citation>
    <scope>NUCLEOTIDE SEQUENCE</scope>
    <source>
        <tissue evidence="2">Leaves</tissue>
    </source>
</reference>
<comment type="caution">
    <text evidence="2">The sequence shown here is derived from an EMBL/GenBank/DDBJ whole genome shotgun (WGS) entry which is preliminary data.</text>
</comment>
<feature type="region of interest" description="Disordered" evidence="1">
    <location>
        <begin position="1"/>
        <end position="44"/>
    </location>
</feature>
<organism evidence="2 3">
    <name type="scientific">Helianthus annuus</name>
    <name type="common">Common sunflower</name>
    <dbReference type="NCBI Taxonomy" id="4232"/>
    <lineage>
        <taxon>Eukaryota</taxon>
        <taxon>Viridiplantae</taxon>
        <taxon>Streptophyta</taxon>
        <taxon>Embryophyta</taxon>
        <taxon>Tracheophyta</taxon>
        <taxon>Spermatophyta</taxon>
        <taxon>Magnoliopsida</taxon>
        <taxon>eudicotyledons</taxon>
        <taxon>Gunneridae</taxon>
        <taxon>Pentapetalae</taxon>
        <taxon>asterids</taxon>
        <taxon>campanulids</taxon>
        <taxon>Asterales</taxon>
        <taxon>Asteraceae</taxon>
        <taxon>Asteroideae</taxon>
        <taxon>Heliantheae alliance</taxon>
        <taxon>Heliantheae</taxon>
        <taxon>Helianthus</taxon>
    </lineage>
</organism>
<dbReference type="EMBL" id="MNCJ02000323">
    <property type="protein sequence ID" value="KAF5796519.1"/>
    <property type="molecule type" value="Genomic_DNA"/>
</dbReference>
<feature type="compositionally biased region" description="Polar residues" evidence="1">
    <location>
        <begin position="1"/>
        <end position="16"/>
    </location>
</feature>
<keyword evidence="3" id="KW-1185">Reference proteome</keyword>
<evidence type="ECO:0000256" key="1">
    <source>
        <dbReference type="SAM" id="MobiDB-lite"/>
    </source>
</evidence>
<evidence type="ECO:0000313" key="2">
    <source>
        <dbReference type="EMBL" id="KAF5796519.1"/>
    </source>
</evidence>
<dbReference type="Proteomes" id="UP000215914">
    <property type="component" value="Unassembled WGS sequence"/>
</dbReference>
<gene>
    <name evidence="2" type="ORF">HanXRQr2_Chr08g0352481</name>
</gene>
<feature type="compositionally biased region" description="Basic and acidic residues" evidence="1">
    <location>
        <begin position="17"/>
        <end position="26"/>
    </location>
</feature>
<dbReference type="Gramene" id="mRNA:HanXRQr2_Chr08g0352481">
    <property type="protein sequence ID" value="mRNA:HanXRQr2_Chr08g0352481"/>
    <property type="gene ID" value="HanXRQr2_Chr08g0352481"/>
</dbReference>
<proteinExistence type="predicted"/>
<evidence type="ECO:0000313" key="3">
    <source>
        <dbReference type="Proteomes" id="UP000215914"/>
    </source>
</evidence>
<reference evidence="2" key="1">
    <citation type="journal article" date="2017" name="Nature">
        <title>The sunflower genome provides insights into oil metabolism, flowering and Asterid evolution.</title>
        <authorList>
            <person name="Badouin H."/>
            <person name="Gouzy J."/>
            <person name="Grassa C.J."/>
            <person name="Murat F."/>
            <person name="Staton S.E."/>
            <person name="Cottret L."/>
            <person name="Lelandais-Briere C."/>
            <person name="Owens G.L."/>
            <person name="Carrere S."/>
            <person name="Mayjonade B."/>
            <person name="Legrand L."/>
            <person name="Gill N."/>
            <person name="Kane N.C."/>
            <person name="Bowers J.E."/>
            <person name="Hubner S."/>
            <person name="Bellec A."/>
            <person name="Berard A."/>
            <person name="Berges H."/>
            <person name="Blanchet N."/>
            <person name="Boniface M.C."/>
            <person name="Brunel D."/>
            <person name="Catrice O."/>
            <person name="Chaidir N."/>
            <person name="Claudel C."/>
            <person name="Donnadieu C."/>
            <person name="Faraut T."/>
            <person name="Fievet G."/>
            <person name="Helmstetter N."/>
            <person name="King M."/>
            <person name="Knapp S.J."/>
            <person name="Lai Z."/>
            <person name="Le Paslier M.C."/>
            <person name="Lippi Y."/>
            <person name="Lorenzon L."/>
            <person name="Mandel J.R."/>
            <person name="Marage G."/>
            <person name="Marchand G."/>
            <person name="Marquand E."/>
            <person name="Bret-Mestries E."/>
            <person name="Morien E."/>
            <person name="Nambeesan S."/>
            <person name="Nguyen T."/>
            <person name="Pegot-Espagnet P."/>
            <person name="Pouilly N."/>
            <person name="Raftis F."/>
            <person name="Sallet E."/>
            <person name="Schiex T."/>
            <person name="Thomas J."/>
            <person name="Vandecasteele C."/>
            <person name="Vares D."/>
            <person name="Vear F."/>
            <person name="Vautrin S."/>
            <person name="Crespi M."/>
            <person name="Mangin B."/>
            <person name="Burke J.M."/>
            <person name="Salse J."/>
            <person name="Munos S."/>
            <person name="Vincourt P."/>
            <person name="Rieseberg L.H."/>
            <person name="Langlade N.B."/>
        </authorList>
    </citation>
    <scope>NUCLEOTIDE SEQUENCE</scope>
    <source>
        <tissue evidence="2">Leaves</tissue>
    </source>
</reference>